<feature type="transmembrane region" description="Helical" evidence="1">
    <location>
        <begin position="138"/>
        <end position="163"/>
    </location>
</feature>
<keyword evidence="1" id="KW-0812">Transmembrane</keyword>
<feature type="transmembrane region" description="Helical" evidence="1">
    <location>
        <begin position="67"/>
        <end position="87"/>
    </location>
</feature>
<sequence length="297" mass="34055">MGVGLTSIFNNTLASTILSFVLFVLAFMIFKNNKNDFLEHLALAISLAGQALIIIILYRHFKTDTELLWFIIAMLQIALAFVMPNYIHRLFSAYFATMALFTSFVSFTSVLVPLFMMVAVYLWRYEFKYPKHIQKMQAFGYGVVLALIQVEASGGYEKLFYLLSHMKHSVIWMPWLESVLTTIVVFYMVFIIIKEYNPKLTKELLIVFISAFVVLSCSAYYIPGVMLGVLIILLGFNHSNRILLGLGIISLLYYVSAYYYQLNVTLLEKSMIFIALGVLLLLGRWLAFSKLLLKKEL</sequence>
<feature type="transmembrane region" description="Helical" evidence="1">
    <location>
        <begin position="12"/>
        <end position="30"/>
    </location>
</feature>
<feature type="transmembrane region" description="Helical" evidence="1">
    <location>
        <begin position="272"/>
        <end position="293"/>
    </location>
</feature>
<dbReference type="Pfam" id="PF14351">
    <property type="entry name" value="DUF4401"/>
    <property type="match status" value="1"/>
</dbReference>
<protein>
    <submittedName>
        <fullName evidence="3">DUF4401 domain-containing protein</fullName>
    </submittedName>
</protein>
<evidence type="ECO:0000256" key="1">
    <source>
        <dbReference type="SAM" id="Phobius"/>
    </source>
</evidence>
<keyword evidence="1" id="KW-1133">Transmembrane helix</keyword>
<dbReference type="EMBL" id="CP041165">
    <property type="protein sequence ID" value="QOP41017.1"/>
    <property type="molecule type" value="Genomic_DNA"/>
</dbReference>
<proteinExistence type="predicted"/>
<evidence type="ECO:0000313" key="4">
    <source>
        <dbReference type="Proteomes" id="UP000593910"/>
    </source>
</evidence>
<feature type="transmembrane region" description="Helical" evidence="1">
    <location>
        <begin position="175"/>
        <end position="193"/>
    </location>
</feature>
<name>A0A7M1AUC5_9BACT</name>
<feature type="transmembrane region" description="Helical" evidence="1">
    <location>
        <begin position="99"/>
        <end position="123"/>
    </location>
</feature>
<dbReference type="Proteomes" id="UP000593910">
    <property type="component" value="Chromosome"/>
</dbReference>
<feature type="domain" description="DUF4401" evidence="2">
    <location>
        <begin position="5"/>
        <end position="286"/>
    </location>
</feature>
<dbReference type="InterPro" id="IPR025513">
    <property type="entry name" value="DUF4401"/>
</dbReference>
<evidence type="ECO:0000259" key="2">
    <source>
        <dbReference type="Pfam" id="PF14351"/>
    </source>
</evidence>
<dbReference type="AlphaFoldDB" id="A0A7M1AUC5"/>
<feature type="transmembrane region" description="Helical" evidence="1">
    <location>
        <begin position="42"/>
        <end position="61"/>
    </location>
</feature>
<evidence type="ECO:0000313" key="3">
    <source>
        <dbReference type="EMBL" id="QOP41017.1"/>
    </source>
</evidence>
<organism evidence="3 4">
    <name type="scientific">Sulfurimonas marina</name>
    <dbReference type="NCBI Taxonomy" id="2590551"/>
    <lineage>
        <taxon>Bacteria</taxon>
        <taxon>Pseudomonadati</taxon>
        <taxon>Campylobacterota</taxon>
        <taxon>Epsilonproteobacteria</taxon>
        <taxon>Campylobacterales</taxon>
        <taxon>Sulfurimonadaceae</taxon>
        <taxon>Sulfurimonas</taxon>
    </lineage>
</organism>
<dbReference type="KEGG" id="smax:FJR03_04355"/>
<feature type="transmembrane region" description="Helical" evidence="1">
    <location>
        <begin position="242"/>
        <end position="260"/>
    </location>
</feature>
<accession>A0A7M1AUC5</accession>
<keyword evidence="1" id="KW-0472">Membrane</keyword>
<reference evidence="3 4" key="1">
    <citation type="submission" date="2019-06" db="EMBL/GenBank/DDBJ databases">
        <title>Sulfurimonas gotlandica sp. nov., a chemoautotrophic and psychrotolerant epsilonproteobacterium isolated from a pelagic redoxcline, and an emended description of the genus Sulfurimonas.</title>
        <authorList>
            <person name="Wang S."/>
            <person name="Jiang L."/>
            <person name="Shao Z."/>
        </authorList>
    </citation>
    <scope>NUCLEOTIDE SEQUENCE [LARGE SCALE GENOMIC DNA]</scope>
    <source>
        <strain evidence="3 4">B2</strain>
    </source>
</reference>
<gene>
    <name evidence="3" type="ORF">FJR03_04355</name>
</gene>
<feature type="transmembrane region" description="Helical" evidence="1">
    <location>
        <begin position="205"/>
        <end position="235"/>
    </location>
</feature>
<keyword evidence="4" id="KW-1185">Reference proteome</keyword>